<feature type="compositionally biased region" description="Basic residues" evidence="1">
    <location>
        <begin position="219"/>
        <end position="228"/>
    </location>
</feature>
<organism evidence="2 3">
    <name type="scientific">Arabis nemorensis</name>
    <dbReference type="NCBI Taxonomy" id="586526"/>
    <lineage>
        <taxon>Eukaryota</taxon>
        <taxon>Viridiplantae</taxon>
        <taxon>Streptophyta</taxon>
        <taxon>Embryophyta</taxon>
        <taxon>Tracheophyta</taxon>
        <taxon>Spermatophyta</taxon>
        <taxon>Magnoliopsida</taxon>
        <taxon>eudicotyledons</taxon>
        <taxon>Gunneridae</taxon>
        <taxon>Pentapetalae</taxon>
        <taxon>rosids</taxon>
        <taxon>malvids</taxon>
        <taxon>Brassicales</taxon>
        <taxon>Brassicaceae</taxon>
        <taxon>Arabideae</taxon>
        <taxon>Arabis</taxon>
    </lineage>
</organism>
<protein>
    <recommendedName>
        <fullName evidence="4">CCHC-type domain-containing protein</fullName>
    </recommendedName>
</protein>
<sequence>MAILEKARIENKYCETIRSSTNLYEVVEFNKGYTVRLDSHECACRRWDLTDNKEDAEKYVAEYYAVVVVKNTYEDNIKPVNGEDMWSDVEKPAIGIPEIRKPRGRHKLRDRRKEPFEDLQKPDKSTRRGRIQHCSNYGETGHIIRSCKNDKVIVEGPKNKQGRLRKHPKDVIPKRPTQPRKKKQTTTSISNTQPAQPAEASGSYPAASSAPQPSVSTKKQPKKRKRGPPLKISEANTIPTVSGTLMSPFTARAFDVFTSFSRGSHRPSGTPSEPKKP</sequence>
<feature type="region of interest" description="Disordered" evidence="1">
    <location>
        <begin position="97"/>
        <end position="137"/>
    </location>
</feature>
<accession>A0A565CAL8</accession>
<reference evidence="2" key="1">
    <citation type="submission" date="2019-07" db="EMBL/GenBank/DDBJ databases">
        <authorList>
            <person name="Dittberner H."/>
        </authorList>
    </citation>
    <scope>NUCLEOTIDE SEQUENCE [LARGE SCALE GENOMIC DNA]</scope>
</reference>
<comment type="caution">
    <text evidence="2">The sequence shown here is derived from an EMBL/GenBank/DDBJ whole genome shotgun (WGS) entry which is preliminary data.</text>
</comment>
<dbReference type="EMBL" id="CABITT030000007">
    <property type="protein sequence ID" value="VVB10697.1"/>
    <property type="molecule type" value="Genomic_DNA"/>
</dbReference>
<evidence type="ECO:0000313" key="3">
    <source>
        <dbReference type="Proteomes" id="UP000489600"/>
    </source>
</evidence>
<feature type="compositionally biased region" description="Polar residues" evidence="1">
    <location>
        <begin position="234"/>
        <end position="245"/>
    </location>
</feature>
<evidence type="ECO:0000256" key="1">
    <source>
        <dbReference type="SAM" id="MobiDB-lite"/>
    </source>
</evidence>
<evidence type="ECO:0000313" key="2">
    <source>
        <dbReference type="EMBL" id="VVB10697.1"/>
    </source>
</evidence>
<gene>
    <name evidence="2" type="ORF">ANE_LOCUS21141</name>
</gene>
<dbReference type="AlphaFoldDB" id="A0A565CAL8"/>
<dbReference type="Gene3D" id="4.10.60.10">
    <property type="entry name" value="Zinc finger, CCHC-type"/>
    <property type="match status" value="1"/>
</dbReference>
<name>A0A565CAL8_9BRAS</name>
<dbReference type="Proteomes" id="UP000489600">
    <property type="component" value="Unassembled WGS sequence"/>
</dbReference>
<proteinExistence type="predicted"/>
<feature type="compositionally biased region" description="Low complexity" evidence="1">
    <location>
        <begin position="197"/>
        <end position="218"/>
    </location>
</feature>
<evidence type="ECO:0008006" key="4">
    <source>
        <dbReference type="Google" id="ProtNLM"/>
    </source>
</evidence>
<dbReference type="OrthoDB" id="1114064at2759"/>
<keyword evidence="3" id="KW-1185">Reference proteome</keyword>
<feature type="compositionally biased region" description="Basic and acidic residues" evidence="1">
    <location>
        <begin position="111"/>
        <end position="126"/>
    </location>
</feature>
<feature type="region of interest" description="Disordered" evidence="1">
    <location>
        <begin position="155"/>
        <end position="245"/>
    </location>
</feature>